<keyword evidence="5" id="KW-0812">Transmembrane</keyword>
<feature type="domain" description="CzcB-like C-terminal circularly permuted SH3-like" evidence="7">
    <location>
        <begin position="395"/>
        <end position="449"/>
    </location>
</feature>
<evidence type="ECO:0000256" key="1">
    <source>
        <dbReference type="ARBA" id="ARBA00009477"/>
    </source>
</evidence>
<organism evidence="8 9">
    <name type="scientific">Chroococcidiopsis cubana SAG 39.79</name>
    <dbReference type="NCBI Taxonomy" id="388085"/>
    <lineage>
        <taxon>Bacteria</taxon>
        <taxon>Bacillati</taxon>
        <taxon>Cyanobacteriota</taxon>
        <taxon>Cyanophyceae</taxon>
        <taxon>Chroococcidiopsidales</taxon>
        <taxon>Chroococcidiopsidaceae</taxon>
        <taxon>Chroococcidiopsis</taxon>
    </lineage>
</organism>
<feature type="region of interest" description="Disordered" evidence="4">
    <location>
        <begin position="459"/>
        <end position="489"/>
    </location>
</feature>
<dbReference type="GO" id="GO:0030313">
    <property type="term" value="C:cell envelope"/>
    <property type="evidence" value="ECO:0007669"/>
    <property type="project" value="TreeGrafter"/>
</dbReference>
<evidence type="ECO:0000256" key="5">
    <source>
        <dbReference type="SAM" id="Phobius"/>
    </source>
</evidence>
<dbReference type="InterPro" id="IPR058792">
    <property type="entry name" value="Beta-barrel_RND_2"/>
</dbReference>
<protein>
    <submittedName>
        <fullName evidence="8">Cation efflux system protein CzcB</fullName>
    </submittedName>
</protein>
<proteinExistence type="inferred from homology"/>
<dbReference type="InterPro" id="IPR058649">
    <property type="entry name" value="CzcB_C"/>
</dbReference>
<dbReference type="Pfam" id="PF25975">
    <property type="entry name" value="CzcB_C"/>
    <property type="match status" value="1"/>
</dbReference>
<dbReference type="GO" id="GO:0016020">
    <property type="term" value="C:membrane"/>
    <property type="evidence" value="ECO:0007669"/>
    <property type="project" value="InterPro"/>
</dbReference>
<dbReference type="Pfam" id="PF25954">
    <property type="entry name" value="Beta-barrel_RND_2"/>
    <property type="match status" value="1"/>
</dbReference>
<keyword evidence="3" id="KW-0175">Coiled coil</keyword>
<feature type="coiled-coil region" evidence="3">
    <location>
        <begin position="137"/>
        <end position="250"/>
    </location>
</feature>
<dbReference type="PRINTS" id="PR01490">
    <property type="entry name" value="RTXTOXIND"/>
</dbReference>
<keyword evidence="9" id="KW-1185">Reference proteome</keyword>
<dbReference type="SUPFAM" id="SSF111369">
    <property type="entry name" value="HlyD-like secretion proteins"/>
    <property type="match status" value="1"/>
</dbReference>
<evidence type="ECO:0000259" key="6">
    <source>
        <dbReference type="Pfam" id="PF25954"/>
    </source>
</evidence>
<dbReference type="NCBIfam" id="TIGR01730">
    <property type="entry name" value="RND_mfp"/>
    <property type="match status" value="1"/>
</dbReference>
<dbReference type="InterPro" id="IPR006143">
    <property type="entry name" value="RND_pump_MFP"/>
</dbReference>
<dbReference type="GO" id="GO:0060003">
    <property type="term" value="P:copper ion export"/>
    <property type="evidence" value="ECO:0007669"/>
    <property type="project" value="TreeGrafter"/>
</dbReference>
<dbReference type="EMBL" id="RSCK01000088">
    <property type="protein sequence ID" value="RUT04185.1"/>
    <property type="molecule type" value="Genomic_DNA"/>
</dbReference>
<evidence type="ECO:0000256" key="3">
    <source>
        <dbReference type="SAM" id="Coils"/>
    </source>
</evidence>
<dbReference type="GO" id="GO:0022857">
    <property type="term" value="F:transmembrane transporter activity"/>
    <property type="evidence" value="ECO:0007669"/>
    <property type="project" value="InterPro"/>
</dbReference>
<comment type="caution">
    <text evidence="8">The sequence shown here is derived from an EMBL/GenBank/DDBJ whole genome shotgun (WGS) entry which is preliminary data.</text>
</comment>
<dbReference type="InterPro" id="IPR051909">
    <property type="entry name" value="MFP_Cation_Efflux"/>
</dbReference>
<dbReference type="Proteomes" id="UP000282574">
    <property type="component" value="Unassembled WGS sequence"/>
</dbReference>
<keyword evidence="2" id="KW-0813">Transport</keyword>
<dbReference type="Gene3D" id="2.40.30.170">
    <property type="match status" value="1"/>
</dbReference>
<dbReference type="Gene3D" id="1.10.287.470">
    <property type="entry name" value="Helix hairpin bin"/>
    <property type="match status" value="1"/>
</dbReference>
<keyword evidence="5" id="KW-0472">Membrane</keyword>
<sequence length="593" mass="62599">MMLKPYRLQSSAPLRRFSGVIVSLAILIAPVTVLAHGGHGDEFQGGGSEATQSPDSIQVDAETAKRLGIKVEPVSRQRLAVGLKTTGQIETLPNQQVEVTTPISGAKVAQLLVQPGASVQAGQPVAVISTPDLVELRVTSQEKRAEAQADLQKAQADLRLAQQNYQRFSQIAAAEIAQAQSQVDFAQEKSDKDQVLLTKGAIPRRQALESETQLAEAKAKLTAANSRRDVIAAEADLKRAQSSVQAAQSRLNLSDAAYQTRLQQLGAKANAQGLVTVTAPISGRVADREVTIGQSFQDAGGKLMTIVNDSRVYATANIYEKDLDKVKKGQSVKVTVASMPNRTFTGRITVIGSVVEGETRVVPVKAEIDNSSGVLKPGMFAQLEVLTDRTSTALLAIPSSAVVEANGKQMVYIQNGNAYQAAEVTLGQTSGDTIEVKSGLFEGDAIVTQRAPQLYAQSLRGGGKEAPAADGEAEAPEASNPGKSPASTTAGAQFPWWLAGAAGGLAIGTAAFAAGAIWSGRRTKSQLVPASTGFADESHNYPNGTNGNGSTKSATYHTPKLDERAESVSGDESYSMNDNHHPRSQHSEVRDRK</sequence>
<dbReference type="GO" id="GO:0015679">
    <property type="term" value="P:plasma membrane copper ion transport"/>
    <property type="evidence" value="ECO:0007669"/>
    <property type="project" value="TreeGrafter"/>
</dbReference>
<evidence type="ECO:0000256" key="2">
    <source>
        <dbReference type="ARBA" id="ARBA00022448"/>
    </source>
</evidence>
<dbReference type="Gene3D" id="2.40.50.100">
    <property type="match status" value="1"/>
</dbReference>
<feature type="transmembrane region" description="Helical" evidence="5">
    <location>
        <begin position="494"/>
        <end position="518"/>
    </location>
</feature>
<evidence type="ECO:0000313" key="9">
    <source>
        <dbReference type="Proteomes" id="UP000282574"/>
    </source>
</evidence>
<gene>
    <name evidence="8" type="ORF">DSM107010_58220</name>
</gene>
<feature type="domain" description="CusB-like beta-barrel" evidence="6">
    <location>
        <begin position="312"/>
        <end position="385"/>
    </location>
</feature>
<keyword evidence="5" id="KW-1133">Transmembrane helix</keyword>
<dbReference type="PANTHER" id="PTHR30097">
    <property type="entry name" value="CATION EFFLUX SYSTEM PROTEIN CUSB"/>
    <property type="match status" value="1"/>
</dbReference>
<dbReference type="FunFam" id="2.40.30.170:FF:000010">
    <property type="entry name" value="Efflux RND transporter periplasmic adaptor subunit"/>
    <property type="match status" value="1"/>
</dbReference>
<feature type="region of interest" description="Disordered" evidence="4">
    <location>
        <begin position="533"/>
        <end position="593"/>
    </location>
</feature>
<name>A0AB37UBC7_9CYAN</name>
<comment type="similarity">
    <text evidence="1">Belongs to the membrane fusion protein (MFP) (TC 8.A.1) family.</text>
</comment>
<evidence type="ECO:0000256" key="4">
    <source>
        <dbReference type="SAM" id="MobiDB-lite"/>
    </source>
</evidence>
<reference evidence="8 9" key="1">
    <citation type="journal article" date="2019" name="Genome Biol. Evol.">
        <title>Day and night: Metabolic profiles and evolutionary relationships of six axenic non-marine cyanobacteria.</title>
        <authorList>
            <person name="Will S.E."/>
            <person name="Henke P."/>
            <person name="Boedeker C."/>
            <person name="Huang S."/>
            <person name="Brinkmann H."/>
            <person name="Rohde M."/>
            <person name="Jarek M."/>
            <person name="Friedl T."/>
            <person name="Seufert S."/>
            <person name="Schumacher M."/>
            <person name="Overmann J."/>
            <person name="Neumann-Schaal M."/>
            <person name="Petersen J."/>
        </authorList>
    </citation>
    <scope>NUCLEOTIDE SEQUENCE [LARGE SCALE GENOMIC DNA]</scope>
    <source>
        <strain evidence="8 9">SAG 39.79</strain>
    </source>
</reference>
<evidence type="ECO:0000259" key="7">
    <source>
        <dbReference type="Pfam" id="PF25975"/>
    </source>
</evidence>
<feature type="compositionally biased region" description="Polar residues" evidence="4">
    <location>
        <begin position="540"/>
        <end position="556"/>
    </location>
</feature>
<dbReference type="PANTHER" id="PTHR30097:SF4">
    <property type="entry name" value="SLR6042 PROTEIN"/>
    <property type="match status" value="1"/>
</dbReference>
<evidence type="ECO:0000313" key="8">
    <source>
        <dbReference type="EMBL" id="RUT04185.1"/>
    </source>
</evidence>
<dbReference type="AlphaFoldDB" id="A0AB37UBC7"/>
<dbReference type="Gene3D" id="2.40.420.20">
    <property type="match status" value="1"/>
</dbReference>
<accession>A0AB37UBC7</accession>
<feature type="compositionally biased region" description="Basic and acidic residues" evidence="4">
    <location>
        <begin position="578"/>
        <end position="593"/>
    </location>
</feature>